<reference evidence="1" key="2">
    <citation type="journal article" date="2007" name="Science">
        <title>Draft genome sequence of the sexually transmitted pathogen Trichomonas vaginalis.</title>
        <authorList>
            <person name="Carlton J.M."/>
            <person name="Hirt R.P."/>
            <person name="Silva J.C."/>
            <person name="Delcher A.L."/>
            <person name="Schatz M."/>
            <person name="Zhao Q."/>
            <person name="Wortman J.R."/>
            <person name="Bidwell S.L."/>
            <person name="Alsmark U.C.M."/>
            <person name="Besteiro S."/>
            <person name="Sicheritz-Ponten T."/>
            <person name="Noel C.J."/>
            <person name="Dacks J.B."/>
            <person name="Foster P.G."/>
            <person name="Simillion C."/>
            <person name="Van de Peer Y."/>
            <person name="Miranda-Saavedra D."/>
            <person name="Barton G.J."/>
            <person name="Westrop G.D."/>
            <person name="Mueller S."/>
            <person name="Dessi D."/>
            <person name="Fiori P.L."/>
            <person name="Ren Q."/>
            <person name="Paulsen I."/>
            <person name="Zhang H."/>
            <person name="Bastida-Corcuera F.D."/>
            <person name="Simoes-Barbosa A."/>
            <person name="Brown M.T."/>
            <person name="Hayes R.D."/>
            <person name="Mukherjee M."/>
            <person name="Okumura C.Y."/>
            <person name="Schneider R."/>
            <person name="Smith A.J."/>
            <person name="Vanacova S."/>
            <person name="Villalvazo M."/>
            <person name="Haas B.J."/>
            <person name="Pertea M."/>
            <person name="Feldblyum T.V."/>
            <person name="Utterback T.R."/>
            <person name="Shu C.L."/>
            <person name="Osoegawa K."/>
            <person name="de Jong P.J."/>
            <person name="Hrdy I."/>
            <person name="Horvathova L."/>
            <person name="Zubacova Z."/>
            <person name="Dolezal P."/>
            <person name="Malik S.B."/>
            <person name="Logsdon J.M. Jr."/>
            <person name="Henze K."/>
            <person name="Gupta A."/>
            <person name="Wang C.C."/>
            <person name="Dunne R.L."/>
            <person name="Upcroft J.A."/>
            <person name="Upcroft P."/>
            <person name="White O."/>
            <person name="Salzberg S.L."/>
            <person name="Tang P."/>
            <person name="Chiu C.-H."/>
            <person name="Lee Y.-S."/>
            <person name="Embley T.M."/>
            <person name="Coombs G.H."/>
            <person name="Mottram J.C."/>
            <person name="Tachezy J."/>
            <person name="Fraser-Liggett C.M."/>
            <person name="Johnson P.J."/>
        </authorList>
    </citation>
    <scope>NUCLEOTIDE SEQUENCE [LARGE SCALE GENOMIC DNA]</scope>
    <source>
        <strain evidence="1">G3</strain>
    </source>
</reference>
<dbReference type="Gene3D" id="1.25.10.10">
    <property type="entry name" value="Leucine-rich Repeat Variant"/>
    <property type="match status" value="1"/>
</dbReference>
<dbReference type="VEuPathDB" id="TrichDB:TVAGG3_0244240"/>
<dbReference type="AlphaFoldDB" id="A2FX60"/>
<reference evidence="1" key="1">
    <citation type="submission" date="2006-10" db="EMBL/GenBank/DDBJ databases">
        <authorList>
            <person name="Amadeo P."/>
            <person name="Zhao Q."/>
            <person name="Wortman J."/>
            <person name="Fraser-Liggett C."/>
            <person name="Carlton J."/>
        </authorList>
    </citation>
    <scope>NUCLEOTIDE SEQUENCE</scope>
    <source>
        <strain evidence="1">G3</strain>
    </source>
</reference>
<dbReference type="EMBL" id="DS114102">
    <property type="protein sequence ID" value="EAX90506.1"/>
    <property type="molecule type" value="Genomic_DNA"/>
</dbReference>
<name>A2FX60_TRIV3</name>
<dbReference type="InParanoid" id="A2FX60"/>
<dbReference type="Proteomes" id="UP000001542">
    <property type="component" value="Unassembled WGS sequence"/>
</dbReference>
<proteinExistence type="predicted"/>
<dbReference type="RefSeq" id="XP_001303436.1">
    <property type="nucleotide sequence ID" value="XM_001303435.1"/>
</dbReference>
<keyword evidence="2" id="KW-1185">Reference proteome</keyword>
<protein>
    <submittedName>
        <fullName evidence="1">Uncharacterized protein</fullName>
    </submittedName>
</protein>
<evidence type="ECO:0000313" key="2">
    <source>
        <dbReference type="Proteomes" id="UP000001542"/>
    </source>
</evidence>
<gene>
    <name evidence="1" type="ORF">TVAG_311340</name>
</gene>
<dbReference type="VEuPathDB" id="TrichDB:TVAG_311340"/>
<dbReference type="KEGG" id="tva:4748192"/>
<accession>A2FX60</accession>
<organism evidence="1 2">
    <name type="scientific">Trichomonas vaginalis (strain ATCC PRA-98 / G3)</name>
    <dbReference type="NCBI Taxonomy" id="412133"/>
    <lineage>
        <taxon>Eukaryota</taxon>
        <taxon>Metamonada</taxon>
        <taxon>Parabasalia</taxon>
        <taxon>Trichomonadida</taxon>
        <taxon>Trichomonadidae</taxon>
        <taxon>Trichomonas</taxon>
    </lineage>
</organism>
<evidence type="ECO:0000313" key="1">
    <source>
        <dbReference type="EMBL" id="EAX90506.1"/>
    </source>
</evidence>
<dbReference type="SMR" id="A2FX60"/>
<dbReference type="SUPFAM" id="SSF48371">
    <property type="entry name" value="ARM repeat"/>
    <property type="match status" value="1"/>
</dbReference>
<dbReference type="InterPro" id="IPR016024">
    <property type="entry name" value="ARM-type_fold"/>
</dbReference>
<sequence>MSHSVKDYKPDLNDNIDPNTIDEEIRDTELKNNEKLIQNEKIQIQNHFEDLISKLELEDSNLSLLFRIDWTSTRLKSASIDDILQTYEIPGKIIQLLQYPSTPIVEVTLRITNHLCRISNILLQFMYENIRLYYKLIRAPVLFPLVAELIDGMIRRFPNIAPNFIQKEVNIVHVLTELIEVMHPKGKLISAYLIYSIIRHLDSKNFDDFQSIVIEPLSIVKYLLSSQNTIIEEGDLAPIIDLLAELILFYSGDIHLIITDDNFEKILDLTLNWPTKESEGVLFGSLLKFWSILLFEFTDQFIDLGIQKDLIQAAVDTFDHPMCPKSRAIYFLSNLAAIENFAPDIIESNAFDCVYSFNEDYNQYEVEIMAFFFMNCLNTAKDAVVSKDYFEDMLHICFDLYDNAKSSHFNLLFMKSIEILLKFDDSFKSMIDFDQALDIFYNAQSSENEEIAQIATNIINEYFPDYK</sequence>
<dbReference type="InterPro" id="IPR011989">
    <property type="entry name" value="ARM-like"/>
</dbReference>